<dbReference type="RefSeq" id="WP_086088381.1">
    <property type="nucleotide sequence ID" value="NZ_CP021112.1"/>
</dbReference>
<dbReference type="PANTHER" id="PTHR43664">
    <property type="entry name" value="MONOAMINE OXIDASE-RELATED"/>
    <property type="match status" value="1"/>
</dbReference>
<dbReference type="Pfam" id="PF01575">
    <property type="entry name" value="MaoC_dehydratas"/>
    <property type="match status" value="1"/>
</dbReference>
<dbReference type="Gene3D" id="3.10.129.10">
    <property type="entry name" value="Hotdog Thioesterase"/>
    <property type="match status" value="1"/>
</dbReference>
<dbReference type="STRING" id="1235591.CAK95_13455"/>
<dbReference type="InterPro" id="IPR052342">
    <property type="entry name" value="MCH/BMMD"/>
</dbReference>
<gene>
    <name evidence="1" type="ORF">CAK95_13455</name>
</gene>
<proteinExistence type="predicted"/>
<dbReference type="CDD" id="cd03454">
    <property type="entry name" value="YdeM"/>
    <property type="match status" value="1"/>
</dbReference>
<dbReference type="KEGG" id="psin:CAK95_13455"/>
<dbReference type="SUPFAM" id="SSF54637">
    <property type="entry name" value="Thioesterase/thiol ester dehydrase-isomerase"/>
    <property type="match status" value="1"/>
</dbReference>
<dbReference type="Proteomes" id="UP000194137">
    <property type="component" value="Chromosome"/>
</dbReference>
<name>A0A1W6ZRD0_9HYPH</name>
<reference evidence="1 2" key="1">
    <citation type="submission" date="2017-05" db="EMBL/GenBank/DDBJ databases">
        <title>Full genome sequence of Pseudorhodoplanes sinuspersici.</title>
        <authorList>
            <person name="Dastgheib S.M.M."/>
            <person name="Shavandi M."/>
            <person name="Tirandaz H."/>
        </authorList>
    </citation>
    <scope>NUCLEOTIDE SEQUENCE [LARGE SCALE GENOMIC DNA]</scope>
    <source>
        <strain evidence="1 2">RIPI110</strain>
    </source>
</reference>
<sequence length="153" mass="17255">MSKLHFEDFIPGQKIEHGPRLVTREEILAFAAQYDPQPMHLDEEAGRNSMLGGLGASGWHTSSMMMRMICDSFLLDSTSLGAGGVEEVKWLKPVRPDDKLTLRTTVLDARRSRSRADMGIVRMQYELFNQHGDRVMLMVVPTMFGTRDSKVPS</sequence>
<dbReference type="PANTHER" id="PTHR43664:SF1">
    <property type="entry name" value="BETA-METHYLMALYL-COA DEHYDRATASE"/>
    <property type="match status" value="1"/>
</dbReference>
<accession>A0A1W6ZRD0</accession>
<dbReference type="EMBL" id="CP021112">
    <property type="protein sequence ID" value="ARP99978.1"/>
    <property type="molecule type" value="Genomic_DNA"/>
</dbReference>
<dbReference type="AlphaFoldDB" id="A0A1W6ZRD0"/>
<organism evidence="1 2">
    <name type="scientific">Pseudorhodoplanes sinuspersici</name>
    <dbReference type="NCBI Taxonomy" id="1235591"/>
    <lineage>
        <taxon>Bacteria</taxon>
        <taxon>Pseudomonadati</taxon>
        <taxon>Pseudomonadota</taxon>
        <taxon>Alphaproteobacteria</taxon>
        <taxon>Hyphomicrobiales</taxon>
        <taxon>Pseudorhodoplanes</taxon>
    </lineage>
</organism>
<dbReference type="InterPro" id="IPR002539">
    <property type="entry name" value="MaoC-like_dom"/>
</dbReference>
<evidence type="ECO:0000313" key="1">
    <source>
        <dbReference type="EMBL" id="ARP99978.1"/>
    </source>
</evidence>
<protein>
    <submittedName>
        <fullName evidence="1">Uncharacterized protein</fullName>
    </submittedName>
</protein>
<keyword evidence="2" id="KW-1185">Reference proteome</keyword>
<dbReference type="OrthoDB" id="9797938at2"/>
<evidence type="ECO:0000313" key="2">
    <source>
        <dbReference type="Proteomes" id="UP000194137"/>
    </source>
</evidence>
<dbReference type="InterPro" id="IPR029069">
    <property type="entry name" value="HotDog_dom_sf"/>
</dbReference>